<protein>
    <submittedName>
        <fullName evidence="2">Uncharacterized protein</fullName>
    </submittedName>
</protein>
<keyword evidence="1" id="KW-0393">Immunoglobulin domain</keyword>
<dbReference type="GO" id="GO:0050808">
    <property type="term" value="P:synapse organization"/>
    <property type="evidence" value="ECO:0007669"/>
    <property type="project" value="TreeGrafter"/>
</dbReference>
<dbReference type="OMA" id="QVETNYM"/>
<organism evidence="2">
    <name type="scientific">Dendroctonus ponderosae</name>
    <name type="common">Mountain pine beetle</name>
    <dbReference type="NCBI Taxonomy" id="77166"/>
    <lineage>
        <taxon>Eukaryota</taxon>
        <taxon>Metazoa</taxon>
        <taxon>Ecdysozoa</taxon>
        <taxon>Arthropoda</taxon>
        <taxon>Hexapoda</taxon>
        <taxon>Insecta</taxon>
        <taxon>Pterygota</taxon>
        <taxon>Neoptera</taxon>
        <taxon>Endopterygota</taxon>
        <taxon>Coleoptera</taxon>
        <taxon>Polyphaga</taxon>
        <taxon>Cucujiformia</taxon>
        <taxon>Curculionidae</taxon>
        <taxon>Scolytinae</taxon>
        <taxon>Dendroctonus</taxon>
    </lineage>
</organism>
<dbReference type="HOGENOM" id="CLU_2533967_0_0_1"/>
<dbReference type="PANTHER" id="PTHR45080:SF38">
    <property type="entry name" value="FI23916P1-RELATED"/>
    <property type="match status" value="1"/>
</dbReference>
<proteinExistence type="predicted"/>
<dbReference type="Gene3D" id="2.60.40.10">
    <property type="entry name" value="Immunoglobulins"/>
    <property type="match status" value="1"/>
</dbReference>
<feature type="non-terminal residue" evidence="2">
    <location>
        <position position="1"/>
    </location>
</feature>
<dbReference type="Pfam" id="PF07679">
    <property type="entry name" value="I-set"/>
    <property type="match status" value="1"/>
</dbReference>
<dbReference type="EMBL" id="KB740946">
    <property type="protein sequence ID" value="ENN77463.1"/>
    <property type="molecule type" value="Genomic_DNA"/>
</dbReference>
<dbReference type="OrthoDB" id="6159398at2759"/>
<dbReference type="GO" id="GO:0008046">
    <property type="term" value="F:axon guidance receptor activity"/>
    <property type="evidence" value="ECO:0007669"/>
    <property type="project" value="TreeGrafter"/>
</dbReference>
<dbReference type="InterPro" id="IPR050958">
    <property type="entry name" value="Cell_Adh-Cytoskel_Orgn"/>
</dbReference>
<dbReference type="GO" id="GO:0043025">
    <property type="term" value="C:neuronal cell body"/>
    <property type="evidence" value="ECO:0007669"/>
    <property type="project" value="TreeGrafter"/>
</dbReference>
<reference evidence="2" key="1">
    <citation type="journal article" date="2013" name="Genome Biol.">
        <title>Draft genome of the mountain pine beetle, Dendroctonus ponderosae Hopkins, a major forest pest.</title>
        <authorList>
            <person name="Keeling C.I."/>
            <person name="Yuen M.M."/>
            <person name="Liao N.Y."/>
            <person name="Docking T.R."/>
            <person name="Chan S.K."/>
            <person name="Taylor G.A."/>
            <person name="Palmquist D.L."/>
            <person name="Jackman S.D."/>
            <person name="Nguyen A."/>
            <person name="Li M."/>
            <person name="Henderson H."/>
            <person name="Janes J.K."/>
            <person name="Zhao Y."/>
            <person name="Pandoh P."/>
            <person name="Moore R."/>
            <person name="Sperling F.A."/>
            <person name="Huber D.P."/>
            <person name="Birol I."/>
            <person name="Jones S.J."/>
            <person name="Bohlmann J."/>
        </authorList>
    </citation>
    <scope>NUCLEOTIDE SEQUENCE</scope>
</reference>
<dbReference type="PANTHER" id="PTHR45080">
    <property type="entry name" value="CONTACTIN 5"/>
    <property type="match status" value="1"/>
</dbReference>
<evidence type="ECO:0000313" key="2">
    <source>
        <dbReference type="EMBL" id="ENN77463.1"/>
    </source>
</evidence>
<dbReference type="SUPFAM" id="SSF48726">
    <property type="entry name" value="Immunoglobulin"/>
    <property type="match status" value="1"/>
</dbReference>
<evidence type="ECO:0000256" key="1">
    <source>
        <dbReference type="ARBA" id="ARBA00023319"/>
    </source>
</evidence>
<dbReference type="InterPro" id="IPR013098">
    <property type="entry name" value="Ig_I-set"/>
</dbReference>
<dbReference type="GO" id="GO:0030424">
    <property type="term" value="C:axon"/>
    <property type="evidence" value="ECO:0007669"/>
    <property type="project" value="TreeGrafter"/>
</dbReference>
<dbReference type="AlphaFoldDB" id="N6TI17"/>
<gene>
    <name evidence="2" type="ORF">YQE_06038</name>
</gene>
<dbReference type="InterPro" id="IPR036179">
    <property type="entry name" value="Ig-like_dom_sf"/>
</dbReference>
<dbReference type="GO" id="GO:0007156">
    <property type="term" value="P:homophilic cell adhesion via plasma membrane adhesion molecules"/>
    <property type="evidence" value="ECO:0007669"/>
    <property type="project" value="TreeGrafter"/>
</dbReference>
<dbReference type="GO" id="GO:0005886">
    <property type="term" value="C:plasma membrane"/>
    <property type="evidence" value="ECO:0007669"/>
    <property type="project" value="TreeGrafter"/>
</dbReference>
<name>N6TI17_DENPD</name>
<dbReference type="InterPro" id="IPR013783">
    <property type="entry name" value="Ig-like_fold"/>
</dbReference>
<sequence>MKDGLLPSGLQVETNYMLNINEVRRQDGGIYQCTASNGIGQPVTGEIKLHVLYPPEVKVLRSWVNSGEGLEAKLDCVVHSDPPAEVWL</sequence>
<accession>N6TI17</accession>